<dbReference type="SUPFAM" id="SSF46894">
    <property type="entry name" value="C-terminal effector domain of the bipartite response regulators"/>
    <property type="match status" value="1"/>
</dbReference>
<organism evidence="5 6">
    <name type="scientific">Taylorella equigenitalis ATCC 35865</name>
    <dbReference type="NCBI Taxonomy" id="743973"/>
    <lineage>
        <taxon>Bacteria</taxon>
        <taxon>Pseudomonadati</taxon>
        <taxon>Pseudomonadota</taxon>
        <taxon>Betaproteobacteria</taxon>
        <taxon>Burkholderiales</taxon>
        <taxon>Alcaligenaceae</taxon>
        <taxon>Taylorella</taxon>
    </lineage>
</organism>
<evidence type="ECO:0000259" key="4">
    <source>
        <dbReference type="PROSITE" id="PS50110"/>
    </source>
</evidence>
<feature type="domain" description="Response regulatory" evidence="4">
    <location>
        <begin position="1"/>
        <end position="94"/>
    </location>
</feature>
<name>A0ABM5NCH2_9BURK</name>
<dbReference type="Proteomes" id="UP000003121">
    <property type="component" value="Chromosome"/>
</dbReference>
<dbReference type="EMBL" id="CP003264">
    <property type="protein sequence ID" value="AFN36491.1"/>
    <property type="molecule type" value="Genomic_DNA"/>
</dbReference>
<dbReference type="Pfam" id="PF00196">
    <property type="entry name" value="GerE"/>
    <property type="match status" value="1"/>
</dbReference>
<evidence type="ECO:0000256" key="1">
    <source>
        <dbReference type="ARBA" id="ARBA00023125"/>
    </source>
</evidence>
<accession>A0ABM5NCH2</accession>
<feature type="domain" description="HTH luxR-type" evidence="3">
    <location>
        <begin position="106"/>
        <end position="171"/>
    </location>
</feature>
<dbReference type="SUPFAM" id="SSF52172">
    <property type="entry name" value="CheY-like"/>
    <property type="match status" value="1"/>
</dbReference>
<evidence type="ECO:0000313" key="6">
    <source>
        <dbReference type="Proteomes" id="UP000003121"/>
    </source>
</evidence>
<feature type="modified residue" description="4-aspartylphosphate" evidence="2">
    <location>
        <position position="29"/>
    </location>
</feature>
<dbReference type="InterPro" id="IPR016032">
    <property type="entry name" value="Sig_transdc_resp-reg_C-effctor"/>
</dbReference>
<dbReference type="PROSITE" id="PS50110">
    <property type="entry name" value="RESPONSE_REGULATORY"/>
    <property type="match status" value="1"/>
</dbReference>
<sequence>MGYQYKTWSDSLEFLRLTDLHSTAVVITDLRMPNIDGEHLVQHLNNSKSTLGVIVLTGHGDVDTAVKLLKNGIVDFLQKPVEAKNLAESISTAWQYSLNAFRDWNNFKIYDSLNSKEKNILNLIVSGYSNKEAASSMHLSVRSIEVYRANLLDKFACKHLTQLVRIIEQLKDRYKI</sequence>
<dbReference type="InterPro" id="IPR000792">
    <property type="entry name" value="Tscrpt_reg_LuxR_C"/>
</dbReference>
<dbReference type="PRINTS" id="PR00038">
    <property type="entry name" value="HTHLUXR"/>
</dbReference>
<dbReference type="InterPro" id="IPR001789">
    <property type="entry name" value="Sig_transdc_resp-reg_receiver"/>
</dbReference>
<evidence type="ECO:0000259" key="3">
    <source>
        <dbReference type="PROSITE" id="PS50043"/>
    </source>
</evidence>
<keyword evidence="6" id="KW-1185">Reference proteome</keyword>
<evidence type="ECO:0000256" key="2">
    <source>
        <dbReference type="PROSITE-ProRule" id="PRU00169"/>
    </source>
</evidence>
<dbReference type="CDD" id="cd06170">
    <property type="entry name" value="LuxR_C_like"/>
    <property type="match status" value="1"/>
</dbReference>
<dbReference type="PROSITE" id="PS50043">
    <property type="entry name" value="HTH_LUXR_2"/>
    <property type="match status" value="1"/>
</dbReference>
<dbReference type="InterPro" id="IPR011006">
    <property type="entry name" value="CheY-like_superfamily"/>
</dbReference>
<dbReference type="SMART" id="SM00421">
    <property type="entry name" value="HTH_LUXR"/>
    <property type="match status" value="1"/>
</dbReference>
<gene>
    <name evidence="5" type="primary">ttrR</name>
    <name evidence="5" type="ORF">KUI_1447</name>
</gene>
<dbReference type="Gene3D" id="1.10.10.10">
    <property type="entry name" value="Winged helix-like DNA-binding domain superfamily/Winged helix DNA-binding domain"/>
    <property type="match status" value="1"/>
</dbReference>
<dbReference type="SMART" id="SM00448">
    <property type="entry name" value="REC"/>
    <property type="match status" value="1"/>
</dbReference>
<reference evidence="5 6" key="1">
    <citation type="journal article" date="2012" name="Vet. Microbiol.">
        <title>Comparative genomic analyses of the Taylorellae.</title>
        <authorList>
            <person name="Hauser H."/>
            <person name="Richter D.C."/>
            <person name="van Tonder A."/>
            <person name="Clark L."/>
            <person name="Preston A."/>
        </authorList>
    </citation>
    <scope>NUCLEOTIDE SEQUENCE [LARGE SCALE GENOMIC DNA]</scope>
    <source>
        <strain evidence="5 6">ATCC 35865</strain>
    </source>
</reference>
<evidence type="ECO:0000313" key="5">
    <source>
        <dbReference type="EMBL" id="AFN36491.1"/>
    </source>
</evidence>
<dbReference type="Pfam" id="PF00072">
    <property type="entry name" value="Response_reg"/>
    <property type="match status" value="1"/>
</dbReference>
<keyword evidence="2" id="KW-0597">Phosphoprotein</keyword>
<dbReference type="PANTHER" id="PTHR43214:SF44">
    <property type="entry name" value="TWO-COMPONENT RESPONSE REGULATOR"/>
    <property type="match status" value="1"/>
</dbReference>
<keyword evidence="1" id="KW-0238">DNA-binding</keyword>
<dbReference type="Gene3D" id="3.40.50.2300">
    <property type="match status" value="1"/>
</dbReference>
<protein>
    <submittedName>
        <fullName evidence="5">Response regulator</fullName>
    </submittedName>
</protein>
<dbReference type="InterPro" id="IPR039420">
    <property type="entry name" value="WalR-like"/>
</dbReference>
<dbReference type="PANTHER" id="PTHR43214">
    <property type="entry name" value="TWO-COMPONENT RESPONSE REGULATOR"/>
    <property type="match status" value="1"/>
</dbReference>
<proteinExistence type="predicted"/>
<dbReference type="InterPro" id="IPR036388">
    <property type="entry name" value="WH-like_DNA-bd_sf"/>
</dbReference>